<comment type="caution">
    <text evidence="1">The sequence shown here is derived from an EMBL/GenBank/DDBJ whole genome shotgun (WGS) entry which is preliminary data.</text>
</comment>
<evidence type="ECO:0000313" key="2">
    <source>
        <dbReference type="Proteomes" id="UP001055879"/>
    </source>
</evidence>
<accession>A0ACB8ZWZ0</accession>
<dbReference type="EMBL" id="CM042055">
    <property type="protein sequence ID" value="KAI3702170.1"/>
    <property type="molecule type" value="Genomic_DNA"/>
</dbReference>
<reference evidence="1 2" key="2">
    <citation type="journal article" date="2022" name="Mol. Ecol. Resour.">
        <title>The genomes of chicory, endive, great burdock and yacon provide insights into Asteraceae paleo-polyploidization history and plant inulin production.</title>
        <authorList>
            <person name="Fan W."/>
            <person name="Wang S."/>
            <person name="Wang H."/>
            <person name="Wang A."/>
            <person name="Jiang F."/>
            <person name="Liu H."/>
            <person name="Zhao H."/>
            <person name="Xu D."/>
            <person name="Zhang Y."/>
        </authorList>
    </citation>
    <scope>NUCLEOTIDE SEQUENCE [LARGE SCALE GENOMIC DNA]</scope>
    <source>
        <strain evidence="2">cv. Niubang</strain>
    </source>
</reference>
<evidence type="ECO:0000313" key="1">
    <source>
        <dbReference type="EMBL" id="KAI3702170.1"/>
    </source>
</evidence>
<proteinExistence type="predicted"/>
<keyword evidence="2" id="KW-1185">Reference proteome</keyword>
<protein>
    <submittedName>
        <fullName evidence="1">Uncharacterized protein</fullName>
    </submittedName>
</protein>
<organism evidence="1 2">
    <name type="scientific">Arctium lappa</name>
    <name type="common">Greater burdock</name>
    <name type="synonym">Lappa major</name>
    <dbReference type="NCBI Taxonomy" id="4217"/>
    <lineage>
        <taxon>Eukaryota</taxon>
        <taxon>Viridiplantae</taxon>
        <taxon>Streptophyta</taxon>
        <taxon>Embryophyta</taxon>
        <taxon>Tracheophyta</taxon>
        <taxon>Spermatophyta</taxon>
        <taxon>Magnoliopsida</taxon>
        <taxon>eudicotyledons</taxon>
        <taxon>Gunneridae</taxon>
        <taxon>Pentapetalae</taxon>
        <taxon>asterids</taxon>
        <taxon>campanulids</taxon>
        <taxon>Asterales</taxon>
        <taxon>Asteraceae</taxon>
        <taxon>Carduoideae</taxon>
        <taxon>Cardueae</taxon>
        <taxon>Arctiinae</taxon>
        <taxon>Arctium</taxon>
    </lineage>
</organism>
<dbReference type="Proteomes" id="UP001055879">
    <property type="component" value="Linkage Group LG09"/>
</dbReference>
<name>A0ACB8ZWZ0_ARCLA</name>
<sequence length="67" mass="7783">MISRQFELKLTNHKSLNNCRLKFFKLAGCVQTMFQSITSCVQTMTCNLYESELANSIDQNVQQEPMF</sequence>
<reference evidence="2" key="1">
    <citation type="journal article" date="2022" name="Mol. Ecol. Resour.">
        <title>The genomes of chicory, endive, great burdock and yacon provide insights into Asteraceae palaeo-polyploidization history and plant inulin production.</title>
        <authorList>
            <person name="Fan W."/>
            <person name="Wang S."/>
            <person name="Wang H."/>
            <person name="Wang A."/>
            <person name="Jiang F."/>
            <person name="Liu H."/>
            <person name="Zhao H."/>
            <person name="Xu D."/>
            <person name="Zhang Y."/>
        </authorList>
    </citation>
    <scope>NUCLEOTIDE SEQUENCE [LARGE SCALE GENOMIC DNA]</scope>
    <source>
        <strain evidence="2">cv. Niubang</strain>
    </source>
</reference>
<gene>
    <name evidence="1" type="ORF">L6452_27896</name>
</gene>